<dbReference type="AlphaFoldDB" id="A0A1M5HF79"/>
<dbReference type="GO" id="GO:0003700">
    <property type="term" value="F:DNA-binding transcription factor activity"/>
    <property type="evidence" value="ECO:0007669"/>
    <property type="project" value="InterPro"/>
</dbReference>
<name>A0A1M5HF79_9FLAO</name>
<dbReference type="PANTHER" id="PTHR43280">
    <property type="entry name" value="ARAC-FAMILY TRANSCRIPTIONAL REGULATOR"/>
    <property type="match status" value="1"/>
</dbReference>
<reference evidence="6" key="1">
    <citation type="submission" date="2016-11" db="EMBL/GenBank/DDBJ databases">
        <authorList>
            <person name="Varghese N."/>
            <person name="Submissions S."/>
        </authorList>
    </citation>
    <scope>NUCLEOTIDE SEQUENCE [LARGE SCALE GENOMIC DNA]</scope>
    <source>
        <strain evidence="6">YR203</strain>
    </source>
</reference>
<evidence type="ECO:0000256" key="3">
    <source>
        <dbReference type="ARBA" id="ARBA00023163"/>
    </source>
</evidence>
<dbReference type="InterPro" id="IPR018060">
    <property type="entry name" value="HTH_AraC"/>
</dbReference>
<dbReference type="SUPFAM" id="SSF51215">
    <property type="entry name" value="Regulatory protein AraC"/>
    <property type="match status" value="1"/>
</dbReference>
<dbReference type="InterPro" id="IPR037923">
    <property type="entry name" value="HTH-like"/>
</dbReference>
<feature type="domain" description="HTH araC/xylS-type" evidence="4">
    <location>
        <begin position="191"/>
        <end position="299"/>
    </location>
</feature>
<keyword evidence="1" id="KW-0805">Transcription regulation</keyword>
<dbReference type="PROSITE" id="PS01124">
    <property type="entry name" value="HTH_ARAC_FAMILY_2"/>
    <property type="match status" value="1"/>
</dbReference>
<dbReference type="RefSeq" id="WP_073174815.1">
    <property type="nucleotide sequence ID" value="NZ_FQVE01000004.1"/>
</dbReference>
<accession>A0A1M5HF79</accession>
<keyword evidence="3" id="KW-0804">Transcription</keyword>
<sequence>MAKTTETLEQFYRNKYGILSGDLPKNDGQFNVFRIEDRINSGTSSPTFIRRDFHKIMLFQGDNIFHYGDRSIPITGNTLLFFNPHVPYTYEDLAPDTKGCFCVFKDEFFKGNVRLNLFELPVFTAGTYPVYSLKEEQALEIKAIFEKIIKEIDSDFLYKYELIKNYVSELIYFGMKLQPVSISSDHTHAAARITSVFLELLERQFPIESTAQRFELRSPKTFSERLSIHVNYLNRAIKKQTGKTTTEHIFERLVSEAKILLKYTDWSISEISYVLGFEDQAHFNHFIKKHTQRSPTSLR</sequence>
<dbReference type="GO" id="GO:0043565">
    <property type="term" value="F:sequence-specific DNA binding"/>
    <property type="evidence" value="ECO:0007669"/>
    <property type="project" value="InterPro"/>
</dbReference>
<dbReference type="Pfam" id="PF12833">
    <property type="entry name" value="HTH_18"/>
    <property type="match status" value="1"/>
</dbReference>
<dbReference type="PANTHER" id="PTHR43280:SF32">
    <property type="entry name" value="TRANSCRIPTIONAL REGULATORY PROTEIN"/>
    <property type="match status" value="1"/>
</dbReference>
<proteinExistence type="predicted"/>
<evidence type="ECO:0000313" key="5">
    <source>
        <dbReference type="EMBL" id="SHG14577.1"/>
    </source>
</evidence>
<dbReference type="SMART" id="SM00342">
    <property type="entry name" value="HTH_ARAC"/>
    <property type="match status" value="1"/>
</dbReference>
<protein>
    <submittedName>
        <fullName evidence="5">Helix-turn-helix domain-containing protein</fullName>
    </submittedName>
</protein>
<evidence type="ECO:0000256" key="2">
    <source>
        <dbReference type="ARBA" id="ARBA00023125"/>
    </source>
</evidence>
<evidence type="ECO:0000259" key="4">
    <source>
        <dbReference type="PROSITE" id="PS01124"/>
    </source>
</evidence>
<dbReference type="SUPFAM" id="SSF46689">
    <property type="entry name" value="Homeodomain-like"/>
    <property type="match status" value="1"/>
</dbReference>
<dbReference type="InterPro" id="IPR009057">
    <property type="entry name" value="Homeodomain-like_sf"/>
</dbReference>
<dbReference type="EMBL" id="FQVE01000004">
    <property type="protein sequence ID" value="SHG14577.1"/>
    <property type="molecule type" value="Genomic_DNA"/>
</dbReference>
<gene>
    <name evidence="5" type="ORF">SAMN02787073_3683</name>
</gene>
<dbReference type="Gene3D" id="1.10.10.60">
    <property type="entry name" value="Homeodomain-like"/>
    <property type="match status" value="1"/>
</dbReference>
<dbReference type="Proteomes" id="UP000184108">
    <property type="component" value="Unassembled WGS sequence"/>
</dbReference>
<evidence type="ECO:0000256" key="1">
    <source>
        <dbReference type="ARBA" id="ARBA00023015"/>
    </source>
</evidence>
<keyword evidence="2" id="KW-0238">DNA-binding</keyword>
<organism evidence="5 6">
    <name type="scientific">Chryseobacterium vrystaatense</name>
    <dbReference type="NCBI Taxonomy" id="307480"/>
    <lineage>
        <taxon>Bacteria</taxon>
        <taxon>Pseudomonadati</taxon>
        <taxon>Bacteroidota</taxon>
        <taxon>Flavobacteriia</taxon>
        <taxon>Flavobacteriales</taxon>
        <taxon>Weeksellaceae</taxon>
        <taxon>Chryseobacterium group</taxon>
        <taxon>Chryseobacterium</taxon>
    </lineage>
</organism>
<evidence type="ECO:0000313" key="6">
    <source>
        <dbReference type="Proteomes" id="UP000184108"/>
    </source>
</evidence>